<evidence type="ECO:0000256" key="1">
    <source>
        <dbReference type="PROSITE-ProRule" id="PRU00325"/>
    </source>
</evidence>
<dbReference type="EMBL" id="JH159156">
    <property type="protein sequence ID" value="EGZ12806.1"/>
    <property type="molecule type" value="Genomic_DNA"/>
</dbReference>
<gene>
    <name evidence="3" type="ORF">PHYSODRAFT_410267</name>
</gene>
<evidence type="ECO:0000313" key="3">
    <source>
        <dbReference type="EMBL" id="EGZ12806.1"/>
    </source>
</evidence>
<dbReference type="AlphaFoldDB" id="G4ZST5"/>
<reference evidence="3 4" key="1">
    <citation type="journal article" date="2006" name="Science">
        <title>Phytophthora genome sequences uncover evolutionary origins and mechanisms of pathogenesis.</title>
        <authorList>
            <person name="Tyler B.M."/>
            <person name="Tripathy S."/>
            <person name="Zhang X."/>
            <person name="Dehal P."/>
            <person name="Jiang R.H."/>
            <person name="Aerts A."/>
            <person name="Arredondo F.D."/>
            <person name="Baxter L."/>
            <person name="Bensasson D."/>
            <person name="Beynon J.L."/>
            <person name="Chapman J."/>
            <person name="Damasceno C.M."/>
            <person name="Dorrance A.E."/>
            <person name="Dou D."/>
            <person name="Dickerman A.W."/>
            <person name="Dubchak I.L."/>
            <person name="Garbelotto M."/>
            <person name="Gijzen M."/>
            <person name="Gordon S.G."/>
            <person name="Govers F."/>
            <person name="Grunwald N.J."/>
            <person name="Huang W."/>
            <person name="Ivors K.L."/>
            <person name="Jones R.W."/>
            <person name="Kamoun S."/>
            <person name="Krampis K."/>
            <person name="Lamour K.H."/>
            <person name="Lee M.K."/>
            <person name="McDonald W.H."/>
            <person name="Medina M."/>
            <person name="Meijer H.J."/>
            <person name="Nordberg E.K."/>
            <person name="Maclean D.J."/>
            <person name="Ospina-Giraldo M.D."/>
            <person name="Morris P.F."/>
            <person name="Phuntumart V."/>
            <person name="Putnam N.H."/>
            <person name="Rash S."/>
            <person name="Rose J.K."/>
            <person name="Sakihama Y."/>
            <person name="Salamov A.A."/>
            <person name="Savidor A."/>
            <person name="Scheuring C.F."/>
            <person name="Smith B.M."/>
            <person name="Sobral B.W."/>
            <person name="Terry A."/>
            <person name="Torto-Alalibo T.A."/>
            <person name="Win J."/>
            <person name="Xu Z."/>
            <person name="Zhang H."/>
            <person name="Grigoriev I.V."/>
            <person name="Rokhsar D.S."/>
            <person name="Boore J.L."/>
        </authorList>
    </citation>
    <scope>NUCLEOTIDE SEQUENCE [LARGE SCALE GENOMIC DNA]</scope>
    <source>
        <strain evidence="3 4">P6497</strain>
    </source>
</reference>
<dbReference type="GeneID" id="20651649"/>
<evidence type="ECO:0000259" key="2">
    <source>
        <dbReference type="PROSITE" id="PS50966"/>
    </source>
</evidence>
<dbReference type="GO" id="GO:0008270">
    <property type="term" value="F:zinc ion binding"/>
    <property type="evidence" value="ECO:0007669"/>
    <property type="project" value="UniProtKB-KW"/>
</dbReference>
<feature type="domain" description="SWIM-type" evidence="2">
    <location>
        <begin position="10"/>
        <end position="42"/>
    </location>
</feature>
<sequence>WKISSAWSSHTVNDLDWTCTCNFYSSTNLPCKHIMLIAQNGQRFDFLPPSVVHQRW</sequence>
<dbReference type="Pfam" id="PF04434">
    <property type="entry name" value="SWIM"/>
    <property type="match status" value="1"/>
</dbReference>
<organism evidence="3 4">
    <name type="scientific">Phytophthora sojae (strain P6497)</name>
    <name type="common">Soybean stem and root rot agent</name>
    <name type="synonym">Phytophthora megasperma f. sp. glycines</name>
    <dbReference type="NCBI Taxonomy" id="1094619"/>
    <lineage>
        <taxon>Eukaryota</taxon>
        <taxon>Sar</taxon>
        <taxon>Stramenopiles</taxon>
        <taxon>Oomycota</taxon>
        <taxon>Peronosporomycetes</taxon>
        <taxon>Peronosporales</taxon>
        <taxon>Peronosporaceae</taxon>
        <taxon>Phytophthora</taxon>
    </lineage>
</organism>
<dbReference type="KEGG" id="psoj:PHYSODRAFT_410267"/>
<accession>G4ZST5</accession>
<keyword evidence="1" id="KW-0862">Zinc</keyword>
<protein>
    <recommendedName>
        <fullName evidence="2">SWIM-type domain-containing protein</fullName>
    </recommendedName>
</protein>
<dbReference type="InParanoid" id="G4ZST5"/>
<dbReference type="RefSeq" id="XP_009530235.1">
    <property type="nucleotide sequence ID" value="XM_009531940.1"/>
</dbReference>
<keyword evidence="4" id="KW-1185">Reference proteome</keyword>
<name>G4ZST5_PHYSP</name>
<dbReference type="Proteomes" id="UP000002640">
    <property type="component" value="Unassembled WGS sequence"/>
</dbReference>
<dbReference type="PROSITE" id="PS50966">
    <property type="entry name" value="ZF_SWIM"/>
    <property type="match status" value="1"/>
</dbReference>
<keyword evidence="1" id="KW-0863">Zinc-finger</keyword>
<dbReference type="InterPro" id="IPR007527">
    <property type="entry name" value="Znf_SWIM"/>
</dbReference>
<feature type="non-terminal residue" evidence="3">
    <location>
        <position position="56"/>
    </location>
</feature>
<feature type="non-terminal residue" evidence="3">
    <location>
        <position position="1"/>
    </location>
</feature>
<evidence type="ECO:0000313" key="4">
    <source>
        <dbReference type="Proteomes" id="UP000002640"/>
    </source>
</evidence>
<keyword evidence="1" id="KW-0479">Metal-binding</keyword>
<proteinExistence type="predicted"/>